<dbReference type="STRING" id="283909.R7TFC8"/>
<dbReference type="InterPro" id="IPR035974">
    <property type="entry name" value="Rap/Ran-GAP_sf"/>
</dbReference>
<dbReference type="PANTHER" id="PTHR10063:SF0">
    <property type="entry name" value="TUBERIN"/>
    <property type="match status" value="1"/>
</dbReference>
<keyword evidence="3" id="KW-0472">Membrane</keyword>
<dbReference type="GO" id="GO:0005096">
    <property type="term" value="F:GTPase activator activity"/>
    <property type="evidence" value="ECO:0007669"/>
    <property type="project" value="UniProtKB-KW"/>
</dbReference>
<dbReference type="GO" id="GO:0051726">
    <property type="term" value="P:regulation of cell cycle"/>
    <property type="evidence" value="ECO:0007669"/>
    <property type="project" value="TreeGrafter"/>
</dbReference>
<dbReference type="InterPro" id="IPR000331">
    <property type="entry name" value="Rap/Ran_GAP_dom"/>
</dbReference>
<keyword evidence="7" id="KW-1185">Reference proteome</keyword>
<reference evidence="6" key="3">
    <citation type="submission" date="2015-06" db="UniProtKB">
        <authorList>
            <consortium name="EnsemblMetazoa"/>
        </authorList>
    </citation>
    <scope>IDENTIFICATION</scope>
</reference>
<evidence type="ECO:0000313" key="6">
    <source>
        <dbReference type="EnsemblMetazoa" id="CapteP148419"/>
    </source>
</evidence>
<dbReference type="PANTHER" id="PTHR10063">
    <property type="entry name" value="TUBERIN"/>
    <property type="match status" value="1"/>
</dbReference>
<dbReference type="EMBL" id="AMQN01013288">
    <property type="status" value="NOT_ANNOTATED_CDS"/>
    <property type="molecule type" value="Genomic_DNA"/>
</dbReference>
<dbReference type="FunCoup" id="R7TFC8">
    <property type="interactions" value="1047"/>
</dbReference>
<evidence type="ECO:0000256" key="1">
    <source>
        <dbReference type="ARBA" id="ARBA00022468"/>
    </source>
</evidence>
<dbReference type="PRINTS" id="PR01431">
    <property type="entry name" value="TUBERIN"/>
</dbReference>
<keyword evidence="1" id="KW-0343">GTPase activation</keyword>
<keyword evidence="3" id="KW-0812">Transmembrane</keyword>
<dbReference type="EMBL" id="KB310103">
    <property type="protein sequence ID" value="ELT92478.1"/>
    <property type="molecule type" value="Genomic_DNA"/>
</dbReference>
<dbReference type="GO" id="GO:0046627">
    <property type="term" value="P:negative regulation of insulin receptor signaling pathway"/>
    <property type="evidence" value="ECO:0007669"/>
    <property type="project" value="TreeGrafter"/>
</dbReference>
<organism evidence="5">
    <name type="scientific">Capitella teleta</name>
    <name type="common">Polychaete worm</name>
    <dbReference type="NCBI Taxonomy" id="283909"/>
    <lineage>
        <taxon>Eukaryota</taxon>
        <taxon>Metazoa</taxon>
        <taxon>Spiralia</taxon>
        <taxon>Lophotrochozoa</taxon>
        <taxon>Annelida</taxon>
        <taxon>Polychaeta</taxon>
        <taxon>Sedentaria</taxon>
        <taxon>Scolecida</taxon>
        <taxon>Capitellidae</taxon>
        <taxon>Capitella</taxon>
    </lineage>
</organism>
<dbReference type="Pfam" id="PF03542">
    <property type="entry name" value="Tuberin"/>
    <property type="match status" value="1"/>
</dbReference>
<dbReference type="SUPFAM" id="SSF111347">
    <property type="entry name" value="Rap/Ran-GAP"/>
    <property type="match status" value="1"/>
</dbReference>
<dbReference type="InterPro" id="IPR024584">
    <property type="entry name" value="Tuberin_N"/>
</dbReference>
<evidence type="ECO:0000256" key="2">
    <source>
        <dbReference type="SAM" id="MobiDB-lite"/>
    </source>
</evidence>
<accession>R7TFC8</accession>
<dbReference type="InterPro" id="IPR027107">
    <property type="entry name" value="Tuberin/Ral-act_asu"/>
</dbReference>
<feature type="domain" description="Rap-GAP" evidence="4">
    <location>
        <begin position="1176"/>
        <end position="1404"/>
    </location>
</feature>
<evidence type="ECO:0000256" key="3">
    <source>
        <dbReference type="SAM" id="Phobius"/>
    </source>
</evidence>
<dbReference type="InterPro" id="IPR003913">
    <property type="entry name" value="Tuberin"/>
</dbReference>
<reference evidence="5 7" key="2">
    <citation type="journal article" date="2013" name="Nature">
        <title>Insights into bilaterian evolution from three spiralian genomes.</title>
        <authorList>
            <person name="Simakov O."/>
            <person name="Marletaz F."/>
            <person name="Cho S.J."/>
            <person name="Edsinger-Gonzales E."/>
            <person name="Havlak P."/>
            <person name="Hellsten U."/>
            <person name="Kuo D.H."/>
            <person name="Larsson T."/>
            <person name="Lv J."/>
            <person name="Arendt D."/>
            <person name="Savage R."/>
            <person name="Osoegawa K."/>
            <person name="de Jong P."/>
            <person name="Grimwood J."/>
            <person name="Chapman J.A."/>
            <person name="Shapiro H."/>
            <person name="Aerts A."/>
            <person name="Otillar R.P."/>
            <person name="Terry A.Y."/>
            <person name="Boore J.L."/>
            <person name="Grigoriev I.V."/>
            <person name="Lindberg D.R."/>
            <person name="Seaver E.C."/>
            <person name="Weisblat D.A."/>
            <person name="Putnam N.H."/>
            <person name="Rokhsar D.S."/>
        </authorList>
    </citation>
    <scope>NUCLEOTIDE SEQUENCE</scope>
    <source>
        <strain evidence="5 7">I ESC-2004</strain>
    </source>
</reference>
<feature type="transmembrane region" description="Helical" evidence="3">
    <location>
        <begin position="699"/>
        <end position="726"/>
    </location>
</feature>
<dbReference type="GO" id="GO:0033596">
    <property type="term" value="C:TSC1-TSC2 complex"/>
    <property type="evidence" value="ECO:0007669"/>
    <property type="project" value="InterPro"/>
</dbReference>
<dbReference type="GO" id="GO:0030178">
    <property type="term" value="P:negative regulation of Wnt signaling pathway"/>
    <property type="evidence" value="ECO:0007669"/>
    <property type="project" value="TreeGrafter"/>
</dbReference>
<dbReference type="SUPFAM" id="SSF48371">
    <property type="entry name" value="ARM repeat"/>
    <property type="match status" value="1"/>
</dbReference>
<sequence length="1432" mass="160407">MDTVLCYTYLPSDALHPVTVCLCKIVNVEKFSQDTWMLMRKLLGTHLGHSGIYTMCSLLQDKLVQLRLNLMRGAVFFIGMALWGSKKVVSLKHPPSAVLPFFKQALENSAVSGILAYEVVLSCQRLIGKYGQEQQVLVWDLILDILEMLLKNVEVSFGSALISNIHDMLTTIETLHEQGLYNASIDRLFSIIEICADKRPESSIRMLVAHKAEGISPENDGWISALRHVMDCFFRKEIRTKIRLQALEILKNVLSCHFSLYEDELMKEVVIPTLCDVASDTDEEVTLEAIQLLIDTAAKCHSNSCMDLLEILSKFLASPRNPTEQTSQHKGINVVEVKLAVSGLVTLFKNKLFHTPSSHAAFILEMLLNHFKLHYQFPSLLHLGGAIRVCILECFLELRADVHFRVGLPTKGTPLQTSYSPFILCTYRIHYRCDIFEKSLPVGSRTSSPHPASTSPAVSRAINISYAECFHCFRICLEQDLDWGVLSVVLGKLPLVVRSKSLILATFPEDFGWICKRLCSMVRGVPLPEKLINKPSNFSKSDFHAHIFPVLTCFVSYQTMLDKAKQHDLVKCLEFGLVSKCAQICVRALTVCLLEMKDMMMRQLPSVLIKLSQISATVPMAIPLMEFLSRSFSVPNVFGSFTAVGFHLFIPSISFVVRSKSEEKIKIKIMREMKDYSHADRSFVSSAMRSLSGMSFSHWVFRVLFIINLLILSPIIFIYLTIYTAYTGSPSQSPVTPPSPPDDGMMIFHKELVETCVDMMSRYAFSTCSSMPKRCAVAEFLLKGGQSKSWLLGNSIVTITTSGGSEVGAAALCDRCLSVARLASAKGGTKATPEPPGGRRRHKSAAVRSVTENLSMMKTGTQDDIQLRRGGDAAFDALLTSNPESSLESLNGEQKSLKRLESRSDKINAVDHVLMGLKGESKSIFGAHLCNCWCTLWAEIHIRRPTGNLSWMMRIQNQQDLAEAFPDFSLADISSLFMSTREEEEALKLEGESRIDGLHLQEKEYESLLQEHFDDEIAQGKKREDLSCKDLIEEKQGEVVGFVLNQEGRIFDFLQELSDETQLQKSNSSPELLADSAKGSSTAPSGTLKPPLPKLELKLPSNPELSNSWKRSGTVPSEKARCTGIYEHKASVNKEMSQGGINPSFLFLQLFHSNKFGFSDERPLALPQTEPVERSLKMLDYIYPYETHKIGVLYVGPCQANQQSAILGNVCGSERYISLLEGLGSLIHLPDCLPENTYLGGLDREGNDGKFAYVWQEEFIQVVFHVATLMPNKDSDPNCNAKKLHIGNDYVSIVYNDSRDEHRIGCIKCQFDYVNVVVTPLDHNMNYITVQTKDNVEDIIGHTDTKIVSDANVAVLVRQMALHADLASTIMQKHRSNPKDPYASNWLERLRQIKRIRSKVIQEGSRPKEGHAQQQQRKPPTTPLTEDFTDFV</sequence>
<dbReference type="OrthoDB" id="5797019at2759"/>
<dbReference type="Pfam" id="PF02145">
    <property type="entry name" value="Rap_GAP"/>
    <property type="match status" value="1"/>
</dbReference>
<dbReference type="PROSITE" id="PS50085">
    <property type="entry name" value="RAPGAP"/>
    <property type="match status" value="1"/>
</dbReference>
<keyword evidence="3" id="KW-1133">Transmembrane helix</keyword>
<dbReference type="GO" id="GO:0032007">
    <property type="term" value="P:negative regulation of TOR signaling"/>
    <property type="evidence" value="ECO:0007669"/>
    <property type="project" value="InterPro"/>
</dbReference>
<feature type="region of interest" description="Disordered" evidence="2">
    <location>
        <begin position="1400"/>
        <end position="1432"/>
    </location>
</feature>
<dbReference type="InterPro" id="IPR018515">
    <property type="entry name" value="Tuberin-type_domain"/>
</dbReference>
<feature type="region of interest" description="Disordered" evidence="2">
    <location>
        <begin position="1062"/>
        <end position="1115"/>
    </location>
</feature>
<feature type="transmembrane region" description="Helical" evidence="3">
    <location>
        <begin position="637"/>
        <end position="657"/>
    </location>
</feature>
<dbReference type="HOGENOM" id="CLU_001122_0_0_1"/>
<dbReference type="Gene3D" id="3.40.50.11210">
    <property type="entry name" value="Rap/Ran-GAP"/>
    <property type="match status" value="1"/>
</dbReference>
<evidence type="ECO:0000313" key="7">
    <source>
        <dbReference type="Proteomes" id="UP000014760"/>
    </source>
</evidence>
<dbReference type="OMA" id="CDIMSAI"/>
<dbReference type="GO" id="GO:0051056">
    <property type="term" value="P:regulation of small GTPase mediated signal transduction"/>
    <property type="evidence" value="ECO:0007669"/>
    <property type="project" value="InterPro"/>
</dbReference>
<proteinExistence type="predicted"/>
<dbReference type="EMBL" id="AMQN01013289">
    <property type="status" value="NOT_ANNOTATED_CDS"/>
    <property type="molecule type" value="Genomic_DNA"/>
</dbReference>
<dbReference type="Proteomes" id="UP000014760">
    <property type="component" value="Unassembled WGS sequence"/>
</dbReference>
<dbReference type="InterPro" id="IPR016024">
    <property type="entry name" value="ARM-type_fold"/>
</dbReference>
<gene>
    <name evidence="5" type="ORF">CAPTEDRAFT_148419</name>
</gene>
<evidence type="ECO:0000259" key="4">
    <source>
        <dbReference type="PROSITE" id="PS50085"/>
    </source>
</evidence>
<dbReference type="GO" id="GO:0005634">
    <property type="term" value="C:nucleus"/>
    <property type="evidence" value="ECO:0007669"/>
    <property type="project" value="InterPro"/>
</dbReference>
<dbReference type="Pfam" id="PF11864">
    <property type="entry name" value="DUF3384"/>
    <property type="match status" value="1"/>
</dbReference>
<feature type="region of interest" description="Disordered" evidence="2">
    <location>
        <begin position="825"/>
        <end position="844"/>
    </location>
</feature>
<reference evidence="7" key="1">
    <citation type="submission" date="2012-12" db="EMBL/GenBank/DDBJ databases">
        <authorList>
            <person name="Hellsten U."/>
            <person name="Grimwood J."/>
            <person name="Chapman J.A."/>
            <person name="Shapiro H."/>
            <person name="Aerts A."/>
            <person name="Otillar R.P."/>
            <person name="Terry A.Y."/>
            <person name="Boore J.L."/>
            <person name="Simakov O."/>
            <person name="Marletaz F."/>
            <person name="Cho S.-J."/>
            <person name="Edsinger-Gonzales E."/>
            <person name="Havlak P."/>
            <person name="Kuo D.-H."/>
            <person name="Larsson T."/>
            <person name="Lv J."/>
            <person name="Arendt D."/>
            <person name="Savage R."/>
            <person name="Osoegawa K."/>
            <person name="de Jong P."/>
            <person name="Lindberg D.R."/>
            <person name="Seaver E.C."/>
            <person name="Weisblat D.A."/>
            <person name="Putnam N.H."/>
            <person name="Grigoriev I.V."/>
            <person name="Rokhsar D.S."/>
        </authorList>
    </citation>
    <scope>NUCLEOTIDE SEQUENCE</scope>
    <source>
        <strain evidence="7">I ESC-2004</strain>
    </source>
</reference>
<dbReference type="GO" id="GO:0051898">
    <property type="term" value="P:negative regulation of phosphatidylinositol 3-kinase/protein kinase B signal transduction"/>
    <property type="evidence" value="ECO:0007669"/>
    <property type="project" value="TreeGrafter"/>
</dbReference>
<name>R7TFC8_CAPTE</name>
<evidence type="ECO:0000313" key="5">
    <source>
        <dbReference type="EMBL" id="ELT92478.1"/>
    </source>
</evidence>
<dbReference type="EnsemblMetazoa" id="CapteT148419">
    <property type="protein sequence ID" value="CapteP148419"/>
    <property type="gene ID" value="CapteG148419"/>
</dbReference>
<protein>
    <recommendedName>
        <fullName evidence="4">Rap-GAP domain-containing protein</fullName>
    </recommendedName>
</protein>
<dbReference type="FunFam" id="3.40.50.11210:FF:000001">
    <property type="entry name" value="Ral GTPase-activating protein subunit alpha-1 isoform 1"/>
    <property type="match status" value="1"/>
</dbReference>